<dbReference type="PANTHER" id="PTHR42893:SF46">
    <property type="entry name" value="PROTEIN DETOXIFICATION 44, CHLOROPLASTIC"/>
    <property type="match status" value="1"/>
</dbReference>
<dbReference type="InterPro" id="IPR044644">
    <property type="entry name" value="DinF-like"/>
</dbReference>
<protein>
    <submittedName>
        <fullName evidence="7">Multidrug resistance protein, MATE family</fullName>
    </submittedName>
</protein>
<feature type="transmembrane region" description="Helical" evidence="6">
    <location>
        <begin position="277"/>
        <end position="301"/>
    </location>
</feature>
<evidence type="ECO:0000256" key="1">
    <source>
        <dbReference type="ARBA" id="ARBA00004141"/>
    </source>
</evidence>
<proteinExistence type="inferred from homology"/>
<accession>A0A1I1QNH4</accession>
<keyword evidence="5 6" id="KW-0472">Membrane</keyword>
<feature type="transmembrane region" description="Helical" evidence="6">
    <location>
        <begin position="391"/>
        <end position="408"/>
    </location>
</feature>
<dbReference type="GO" id="GO:0015297">
    <property type="term" value="F:antiporter activity"/>
    <property type="evidence" value="ECO:0007669"/>
    <property type="project" value="InterPro"/>
</dbReference>
<dbReference type="STRING" id="441112.SAMN04488094_1228"/>
<feature type="transmembrane region" description="Helical" evidence="6">
    <location>
        <begin position="358"/>
        <end position="379"/>
    </location>
</feature>
<comment type="subcellular location">
    <subcellularLocation>
        <location evidence="1">Membrane</location>
        <topology evidence="1">Multi-pass membrane protein</topology>
    </subcellularLocation>
</comment>
<dbReference type="PANTHER" id="PTHR42893">
    <property type="entry name" value="PROTEIN DETOXIFICATION 44, CHLOROPLASTIC-RELATED"/>
    <property type="match status" value="1"/>
</dbReference>
<feature type="transmembrane region" description="Helical" evidence="6">
    <location>
        <begin position="172"/>
        <end position="193"/>
    </location>
</feature>
<feature type="transmembrane region" description="Helical" evidence="6">
    <location>
        <begin position="322"/>
        <end position="342"/>
    </location>
</feature>
<feature type="transmembrane region" description="Helical" evidence="6">
    <location>
        <begin position="246"/>
        <end position="265"/>
    </location>
</feature>
<gene>
    <name evidence="7" type="ORF">SAMN04488094_1228</name>
</gene>
<feature type="transmembrane region" description="Helical" evidence="6">
    <location>
        <begin position="17"/>
        <end position="37"/>
    </location>
</feature>
<dbReference type="Proteomes" id="UP000198728">
    <property type="component" value="Unassembled WGS sequence"/>
</dbReference>
<dbReference type="RefSeq" id="WP_093362829.1">
    <property type="nucleotide sequence ID" value="NZ_FOLG01000022.1"/>
</dbReference>
<sequence length="444" mass="46585">MSEAAQAGGVPVSHRRILAVAAPIVLSNATVPILGLVDTGVVGQLGEAAPIGAVGIGAIILTTVYWAFGFLRMGTTGLVGLALGAGNSAEVSALLTRALMIAAVAGLGLILLQPLIFAGAFRISPASPEVEGLARRYMAIRVWSAPAAIAVYGLTGWLIAQERTRSVLVLQIAMNGTNIVLDLLFVLGFGWGVEGVASATFLAEWSGAALGLWLCRAAFASPAWRDWARVFDRERLRHMASVNTDILIRSLLLQAVFVSFLFYGADFGDVTLAANQVLLQFLEVTAFAMDGFAFAAEALVAQAIGAHRLGLLRISAIRTSQWGMGCGVLLAVAFALLGGAIIDTMTTAETVRAEARTYLPWMVAAPLLGGPAWMLDGIFIGATRSRDMRNMMIVATAIYAATLALLMPPFGNHGLWAALMVCFVARGATLGARYPALERAAVGA</sequence>
<feature type="transmembrane region" description="Helical" evidence="6">
    <location>
        <begin position="98"/>
        <end position="120"/>
    </location>
</feature>
<evidence type="ECO:0000313" key="8">
    <source>
        <dbReference type="Proteomes" id="UP000198728"/>
    </source>
</evidence>
<comment type="similarity">
    <text evidence="2">Belongs to the multi antimicrobial extrusion (MATE) (TC 2.A.66.1) family.</text>
</comment>
<feature type="transmembrane region" description="Helical" evidence="6">
    <location>
        <begin position="414"/>
        <end position="432"/>
    </location>
</feature>
<keyword evidence="8" id="KW-1185">Reference proteome</keyword>
<keyword evidence="4 6" id="KW-1133">Transmembrane helix</keyword>
<evidence type="ECO:0000256" key="3">
    <source>
        <dbReference type="ARBA" id="ARBA00022692"/>
    </source>
</evidence>
<evidence type="ECO:0000256" key="2">
    <source>
        <dbReference type="ARBA" id="ARBA00010199"/>
    </source>
</evidence>
<dbReference type="NCBIfam" id="TIGR00797">
    <property type="entry name" value="matE"/>
    <property type="match status" value="1"/>
</dbReference>
<organism evidence="7 8">
    <name type="scientific">Tropicimonas isoalkanivorans</name>
    <dbReference type="NCBI Taxonomy" id="441112"/>
    <lineage>
        <taxon>Bacteria</taxon>
        <taxon>Pseudomonadati</taxon>
        <taxon>Pseudomonadota</taxon>
        <taxon>Alphaproteobacteria</taxon>
        <taxon>Rhodobacterales</taxon>
        <taxon>Roseobacteraceae</taxon>
        <taxon>Tropicimonas</taxon>
    </lineage>
</organism>
<name>A0A1I1QNH4_9RHOB</name>
<reference evidence="7 8" key="1">
    <citation type="submission" date="2016-10" db="EMBL/GenBank/DDBJ databases">
        <authorList>
            <person name="de Groot N.N."/>
        </authorList>
    </citation>
    <scope>NUCLEOTIDE SEQUENCE [LARGE SCALE GENOMIC DNA]</scope>
    <source>
        <strain evidence="7 8">DSM 19548</strain>
    </source>
</reference>
<evidence type="ECO:0000256" key="6">
    <source>
        <dbReference type="SAM" id="Phobius"/>
    </source>
</evidence>
<feature type="transmembrane region" description="Helical" evidence="6">
    <location>
        <begin position="140"/>
        <end position="160"/>
    </location>
</feature>
<dbReference type="GO" id="GO:0042910">
    <property type="term" value="F:xenobiotic transmembrane transporter activity"/>
    <property type="evidence" value="ECO:0007669"/>
    <property type="project" value="InterPro"/>
</dbReference>
<dbReference type="GO" id="GO:0005886">
    <property type="term" value="C:plasma membrane"/>
    <property type="evidence" value="ECO:0007669"/>
    <property type="project" value="TreeGrafter"/>
</dbReference>
<dbReference type="InterPro" id="IPR002528">
    <property type="entry name" value="MATE_fam"/>
</dbReference>
<evidence type="ECO:0000256" key="5">
    <source>
        <dbReference type="ARBA" id="ARBA00023136"/>
    </source>
</evidence>
<dbReference type="AlphaFoldDB" id="A0A1I1QNH4"/>
<dbReference type="OrthoDB" id="9789527at2"/>
<dbReference type="Pfam" id="PF01554">
    <property type="entry name" value="MatE"/>
    <property type="match status" value="2"/>
</dbReference>
<feature type="transmembrane region" description="Helical" evidence="6">
    <location>
        <begin position="49"/>
        <end position="68"/>
    </location>
</feature>
<dbReference type="CDD" id="cd13136">
    <property type="entry name" value="MATE_DinF_like"/>
    <property type="match status" value="1"/>
</dbReference>
<dbReference type="EMBL" id="FOLG01000022">
    <property type="protein sequence ID" value="SFD23567.1"/>
    <property type="molecule type" value="Genomic_DNA"/>
</dbReference>
<evidence type="ECO:0000256" key="4">
    <source>
        <dbReference type="ARBA" id="ARBA00022989"/>
    </source>
</evidence>
<keyword evidence="3 6" id="KW-0812">Transmembrane</keyword>
<evidence type="ECO:0000313" key="7">
    <source>
        <dbReference type="EMBL" id="SFD23567.1"/>
    </source>
</evidence>